<dbReference type="InterPro" id="IPR013187">
    <property type="entry name" value="F-box-assoc_dom_typ3"/>
</dbReference>
<dbReference type="CDD" id="cd22157">
    <property type="entry name" value="F-box_AtFBW1-like"/>
    <property type="match status" value="1"/>
</dbReference>
<evidence type="ECO:0000313" key="1">
    <source>
        <dbReference type="Proteomes" id="UP000189703"/>
    </source>
</evidence>
<dbReference type="InterPro" id="IPR001810">
    <property type="entry name" value="F-box_dom"/>
</dbReference>
<dbReference type="AlphaFoldDB" id="A0A1U8AL75"/>
<dbReference type="Pfam" id="PF08268">
    <property type="entry name" value="FBA_3"/>
    <property type="match status" value="1"/>
</dbReference>
<dbReference type="OrthoDB" id="591557at2759"/>
<dbReference type="Pfam" id="PF00646">
    <property type="entry name" value="F-box"/>
    <property type="match status" value="1"/>
</dbReference>
<dbReference type="InterPro" id="IPR050796">
    <property type="entry name" value="SCF_F-box_component"/>
</dbReference>
<dbReference type="RefSeq" id="XP_010268500.1">
    <property type="nucleotide sequence ID" value="XM_010270198.2"/>
</dbReference>
<name>A0A1U8AL75_NELNU</name>
<reference evidence="2" key="1">
    <citation type="submission" date="2025-08" db="UniProtKB">
        <authorList>
            <consortium name="RefSeq"/>
        </authorList>
    </citation>
    <scope>IDENTIFICATION</scope>
</reference>
<accession>A0A1U8AL75</accession>
<dbReference type="OMA" id="ATKLYHA"/>
<keyword evidence="1" id="KW-1185">Reference proteome</keyword>
<dbReference type="SMART" id="SM00256">
    <property type="entry name" value="FBOX"/>
    <property type="match status" value="1"/>
</dbReference>
<proteinExistence type="predicted"/>
<sequence length="370" mass="42961">MKEKEKVKKSEIELPKLPGEIMEDILSRVPGKSLMRFMCVCKSWRNLFSDTRFTKMHLNRATEICSHSPHLIFATATKLYHADLDSFDHTTSLHLPFRKRPVKNLQLVGTCNGLVCISLNSKLTYLWNPTTRDYKELPRQIPKSRCRGWRWVYWGFGFNPISDEYKVVRVVTFSALDKTEVHVYTLGTNSWGSVELGDIEFNIDTHGRWLQLNQSLGNRSLHWIAKKKNMAFYEANSTILVSFDLEEEMFREILLPESAKKADVSLELSSFNGFLSIFCSSCFQSLEVWVMKDYDGQQTWITTFSIGRFDLYVRYFKPLGFGNNGQIILTKEFEKSIYIFDPVYKRIRKLRTPGHPVNAEIDVQSLVSLS</sequence>
<dbReference type="Gene3D" id="1.20.1280.50">
    <property type="match status" value="1"/>
</dbReference>
<dbReference type="InterPro" id="IPR017451">
    <property type="entry name" value="F-box-assoc_interact_dom"/>
</dbReference>
<dbReference type="NCBIfam" id="TIGR01640">
    <property type="entry name" value="F_box_assoc_1"/>
    <property type="match status" value="1"/>
</dbReference>
<organism evidence="1 2">
    <name type="scientific">Nelumbo nucifera</name>
    <name type="common">Sacred lotus</name>
    <dbReference type="NCBI Taxonomy" id="4432"/>
    <lineage>
        <taxon>Eukaryota</taxon>
        <taxon>Viridiplantae</taxon>
        <taxon>Streptophyta</taxon>
        <taxon>Embryophyta</taxon>
        <taxon>Tracheophyta</taxon>
        <taxon>Spermatophyta</taxon>
        <taxon>Magnoliopsida</taxon>
        <taxon>Proteales</taxon>
        <taxon>Nelumbonaceae</taxon>
        <taxon>Nelumbo</taxon>
    </lineage>
</organism>
<dbReference type="PANTHER" id="PTHR31672:SF13">
    <property type="entry name" value="F-BOX PROTEIN CPR30-LIKE"/>
    <property type="match status" value="1"/>
</dbReference>
<dbReference type="KEGG" id="nnu:104605426"/>
<dbReference type="eggNOG" id="ENOG502QS4I">
    <property type="taxonomic scope" value="Eukaryota"/>
</dbReference>
<dbReference type="InterPro" id="IPR036047">
    <property type="entry name" value="F-box-like_dom_sf"/>
</dbReference>
<dbReference type="PANTHER" id="PTHR31672">
    <property type="entry name" value="BNACNNG10540D PROTEIN"/>
    <property type="match status" value="1"/>
</dbReference>
<protein>
    <submittedName>
        <fullName evidence="2">F-box protein CPR30-like</fullName>
    </submittedName>
</protein>
<dbReference type="Proteomes" id="UP000189703">
    <property type="component" value="Unplaced"/>
</dbReference>
<dbReference type="GeneID" id="104605426"/>
<dbReference type="PROSITE" id="PS50181">
    <property type="entry name" value="FBOX"/>
    <property type="match status" value="1"/>
</dbReference>
<dbReference type="SUPFAM" id="SSF81383">
    <property type="entry name" value="F-box domain"/>
    <property type="match status" value="1"/>
</dbReference>
<gene>
    <name evidence="2" type="primary">LOC104605426</name>
</gene>
<evidence type="ECO:0000313" key="2">
    <source>
        <dbReference type="RefSeq" id="XP_010268500.1"/>
    </source>
</evidence>